<name>A0ABQ9FXZ9_TEGGR</name>
<dbReference type="EMBL" id="JARBDR010000018">
    <property type="protein sequence ID" value="KAJ8322099.1"/>
    <property type="molecule type" value="Genomic_DNA"/>
</dbReference>
<keyword evidence="7 9" id="KW-0675">Receptor</keyword>
<evidence type="ECO:0000259" key="11">
    <source>
        <dbReference type="PROSITE" id="PS50262"/>
    </source>
</evidence>
<dbReference type="Pfam" id="PF00001">
    <property type="entry name" value="7tm_1"/>
    <property type="match status" value="1"/>
</dbReference>
<feature type="transmembrane region" description="Helical" evidence="10">
    <location>
        <begin position="280"/>
        <end position="300"/>
    </location>
</feature>
<feature type="transmembrane region" description="Helical" evidence="10">
    <location>
        <begin position="242"/>
        <end position="268"/>
    </location>
</feature>
<keyword evidence="2" id="KW-1003">Cell membrane</keyword>
<proteinExistence type="inferred from homology"/>
<feature type="transmembrane region" description="Helical" evidence="10">
    <location>
        <begin position="150"/>
        <end position="172"/>
    </location>
</feature>
<evidence type="ECO:0000256" key="4">
    <source>
        <dbReference type="ARBA" id="ARBA00022989"/>
    </source>
</evidence>
<evidence type="ECO:0000256" key="8">
    <source>
        <dbReference type="ARBA" id="ARBA00023224"/>
    </source>
</evidence>
<evidence type="ECO:0000256" key="6">
    <source>
        <dbReference type="ARBA" id="ARBA00023136"/>
    </source>
</evidence>
<dbReference type="PANTHER" id="PTHR24228:SF75">
    <property type="entry name" value="G-PROTEIN COUPLED RECEPTORS FAMILY 1 PROFILE DOMAIN-CONTAINING PROTEIN"/>
    <property type="match status" value="1"/>
</dbReference>
<feature type="transmembrane region" description="Helical" evidence="10">
    <location>
        <begin position="69"/>
        <end position="88"/>
    </location>
</feature>
<keyword evidence="3 9" id="KW-0812">Transmembrane</keyword>
<gene>
    <name evidence="12" type="ORF">KUTeg_000570</name>
</gene>
<dbReference type="PRINTS" id="PR00237">
    <property type="entry name" value="GPCRRHODOPSN"/>
</dbReference>
<evidence type="ECO:0000256" key="5">
    <source>
        <dbReference type="ARBA" id="ARBA00023040"/>
    </source>
</evidence>
<keyword evidence="13" id="KW-1185">Reference proteome</keyword>
<evidence type="ECO:0000256" key="2">
    <source>
        <dbReference type="ARBA" id="ARBA00022475"/>
    </source>
</evidence>
<evidence type="ECO:0000256" key="3">
    <source>
        <dbReference type="ARBA" id="ARBA00022692"/>
    </source>
</evidence>
<keyword evidence="5 9" id="KW-0297">G-protein coupled receptor</keyword>
<evidence type="ECO:0000313" key="12">
    <source>
        <dbReference type="EMBL" id="KAJ8322099.1"/>
    </source>
</evidence>
<feature type="transmembrane region" description="Helical" evidence="10">
    <location>
        <begin position="108"/>
        <end position="129"/>
    </location>
</feature>
<keyword evidence="4 10" id="KW-1133">Transmembrane helix</keyword>
<evidence type="ECO:0000256" key="10">
    <source>
        <dbReference type="SAM" id="Phobius"/>
    </source>
</evidence>
<feature type="transmembrane region" description="Helical" evidence="10">
    <location>
        <begin position="192"/>
        <end position="221"/>
    </location>
</feature>
<evidence type="ECO:0000313" key="13">
    <source>
        <dbReference type="Proteomes" id="UP001217089"/>
    </source>
</evidence>
<evidence type="ECO:0000256" key="7">
    <source>
        <dbReference type="ARBA" id="ARBA00023170"/>
    </source>
</evidence>
<dbReference type="Gene3D" id="1.20.1070.10">
    <property type="entry name" value="Rhodopsin 7-helix transmembrane proteins"/>
    <property type="match status" value="1"/>
</dbReference>
<dbReference type="CDD" id="cd00637">
    <property type="entry name" value="7tm_classA_rhodopsin-like"/>
    <property type="match status" value="1"/>
</dbReference>
<dbReference type="SUPFAM" id="SSF81321">
    <property type="entry name" value="Family A G protein-coupled receptor-like"/>
    <property type="match status" value="1"/>
</dbReference>
<dbReference type="InterPro" id="IPR017452">
    <property type="entry name" value="GPCR_Rhodpsn_7TM"/>
</dbReference>
<feature type="transmembrane region" description="Helical" evidence="10">
    <location>
        <begin position="30"/>
        <end position="57"/>
    </location>
</feature>
<evidence type="ECO:0000256" key="1">
    <source>
        <dbReference type="ARBA" id="ARBA00004651"/>
    </source>
</evidence>
<dbReference type="SMART" id="SM01381">
    <property type="entry name" value="7TM_GPCR_Srsx"/>
    <property type="match status" value="1"/>
</dbReference>
<sequence>MDINSSLFNVTFSDEIVFGRHQFVRERPEVAIPCLIILCLAAIIGTFGNILILSAIFKYKKLRNVEAIFIVNLAFSDVFVTTIGDPMSILAKLEGEDFFDSIPHLCRIIGSLCTVSCVSSLMSISALSFNRYFLICHYNIYKTIFTKKNYVVMCFMFYTVGLTLVLLNLAGYGGHKFDRRSLECIWDRMATYPYTVVFSIALVWIPITVTGFSFLRLYFFVHKKHKNVENQIRKIEKERHTSALAKSLFIIYAVFATCWIPYALLIVLDSDNSFSHEVHIYITVFAHVHPSINWIVYYLTNRNFSKAFRRILCTETCAKNMVTAPESTASTELKSATSMSEK</sequence>
<dbReference type="PANTHER" id="PTHR24228">
    <property type="entry name" value="B2 BRADYKININ RECEPTOR/ANGIOTENSIN II RECEPTOR"/>
    <property type="match status" value="1"/>
</dbReference>
<accession>A0ABQ9FXZ9</accession>
<comment type="similarity">
    <text evidence="9">Belongs to the G-protein coupled receptor 1 family.</text>
</comment>
<comment type="caution">
    <text evidence="12">The sequence shown here is derived from an EMBL/GenBank/DDBJ whole genome shotgun (WGS) entry which is preliminary data.</text>
</comment>
<dbReference type="InterPro" id="IPR000276">
    <property type="entry name" value="GPCR_Rhodpsn"/>
</dbReference>
<evidence type="ECO:0000256" key="9">
    <source>
        <dbReference type="RuleBase" id="RU000688"/>
    </source>
</evidence>
<reference evidence="12 13" key="1">
    <citation type="submission" date="2022-12" db="EMBL/GenBank/DDBJ databases">
        <title>Chromosome-level genome of Tegillarca granosa.</title>
        <authorList>
            <person name="Kim J."/>
        </authorList>
    </citation>
    <scope>NUCLEOTIDE SEQUENCE [LARGE SCALE GENOMIC DNA]</scope>
    <source>
        <strain evidence="12">Teg-2019</strain>
        <tissue evidence="12">Adductor muscle</tissue>
    </source>
</reference>
<dbReference type="PROSITE" id="PS50262">
    <property type="entry name" value="G_PROTEIN_RECEP_F1_2"/>
    <property type="match status" value="1"/>
</dbReference>
<protein>
    <recommendedName>
        <fullName evidence="11">G-protein coupled receptors family 1 profile domain-containing protein</fullName>
    </recommendedName>
</protein>
<comment type="subcellular location">
    <subcellularLocation>
        <location evidence="1">Cell membrane</location>
        <topology evidence="1">Multi-pass membrane protein</topology>
    </subcellularLocation>
</comment>
<dbReference type="Proteomes" id="UP001217089">
    <property type="component" value="Unassembled WGS sequence"/>
</dbReference>
<organism evidence="12 13">
    <name type="scientific">Tegillarca granosa</name>
    <name type="common">Malaysian cockle</name>
    <name type="synonym">Anadara granosa</name>
    <dbReference type="NCBI Taxonomy" id="220873"/>
    <lineage>
        <taxon>Eukaryota</taxon>
        <taxon>Metazoa</taxon>
        <taxon>Spiralia</taxon>
        <taxon>Lophotrochozoa</taxon>
        <taxon>Mollusca</taxon>
        <taxon>Bivalvia</taxon>
        <taxon>Autobranchia</taxon>
        <taxon>Pteriomorphia</taxon>
        <taxon>Arcoida</taxon>
        <taxon>Arcoidea</taxon>
        <taxon>Arcidae</taxon>
        <taxon>Tegillarca</taxon>
    </lineage>
</organism>
<feature type="domain" description="G-protein coupled receptors family 1 profile" evidence="11">
    <location>
        <begin position="48"/>
        <end position="297"/>
    </location>
</feature>
<keyword evidence="6 10" id="KW-0472">Membrane</keyword>
<dbReference type="PROSITE" id="PS00237">
    <property type="entry name" value="G_PROTEIN_RECEP_F1_1"/>
    <property type="match status" value="1"/>
</dbReference>
<keyword evidence="8 9" id="KW-0807">Transducer</keyword>